<organism evidence="3">
    <name type="scientific">Diabrotica virgifera virgifera</name>
    <name type="common">western corn rootworm</name>
    <dbReference type="NCBI Taxonomy" id="50390"/>
    <lineage>
        <taxon>Eukaryota</taxon>
        <taxon>Metazoa</taxon>
        <taxon>Ecdysozoa</taxon>
        <taxon>Arthropoda</taxon>
        <taxon>Hexapoda</taxon>
        <taxon>Insecta</taxon>
        <taxon>Pterygota</taxon>
        <taxon>Neoptera</taxon>
        <taxon>Endopterygota</taxon>
        <taxon>Coleoptera</taxon>
        <taxon>Polyphaga</taxon>
        <taxon>Cucujiformia</taxon>
        <taxon>Chrysomeloidea</taxon>
        <taxon>Chrysomelidae</taxon>
        <taxon>Galerucinae</taxon>
        <taxon>Diabroticina</taxon>
        <taxon>Diabroticites</taxon>
        <taxon>Diabrotica</taxon>
    </lineage>
</organism>
<reference evidence="1" key="2">
    <citation type="submission" date="2025-05" db="UniProtKB">
        <authorList>
            <consortium name="EnsemblMetazoa"/>
        </authorList>
    </citation>
    <scope>IDENTIFICATION</scope>
</reference>
<keyword evidence="2" id="KW-1185">Reference proteome</keyword>
<reference evidence="3" key="1">
    <citation type="submission" date="2025-04" db="UniProtKB">
        <authorList>
            <consortium name="RefSeq"/>
        </authorList>
    </citation>
    <scope>IDENTIFICATION</scope>
    <source>
        <tissue evidence="3">Whole insect</tissue>
    </source>
</reference>
<dbReference type="InParanoid" id="A0A6P7GF94"/>
<evidence type="ECO:0000313" key="3">
    <source>
        <dbReference type="RefSeq" id="XP_028148289.1"/>
    </source>
</evidence>
<dbReference type="AlphaFoldDB" id="A0A6P7GF94"/>
<evidence type="ECO:0000313" key="1">
    <source>
        <dbReference type="EnsemblMetazoa" id="XP_050518312.1"/>
    </source>
</evidence>
<gene>
    <name evidence="3" type="primary">LOC114341681</name>
</gene>
<dbReference type="Proteomes" id="UP001652700">
    <property type="component" value="Unplaced"/>
</dbReference>
<sequence length="152" mass="17777">MSSSDSDSEQKNIKKPRYPRRYQKEWEQLPEFKEWLQKSEKYEYARCKCCYKEINITSGKEALIKHSLSNVHKERLITPFIPEPRSLEDEVDDAEKVLADFVIKHKFPPLAVEHLPTLIAACLPDSEIAQRLASRLDTKTKTEETVDEPHLH</sequence>
<accession>A0A6P7GF94</accession>
<dbReference type="RefSeq" id="XP_028148289.1">
    <property type="nucleotide sequence ID" value="XM_028292488.1"/>
</dbReference>
<protein>
    <submittedName>
        <fullName evidence="3">Uncharacterized protein LOC114341681</fullName>
    </submittedName>
</protein>
<name>A0A6P7GF94_DIAVI</name>
<dbReference type="EnsemblMetazoa" id="XM_050662355.1">
    <property type="protein sequence ID" value="XP_050518312.1"/>
    <property type="gene ID" value="LOC126892717"/>
</dbReference>
<dbReference type="OrthoDB" id="6778804at2759"/>
<evidence type="ECO:0000313" key="2">
    <source>
        <dbReference type="Proteomes" id="UP001652700"/>
    </source>
</evidence>
<proteinExistence type="predicted"/>